<comment type="caution">
    <text evidence="2">The sequence shown here is derived from an EMBL/GenBank/DDBJ whole genome shotgun (WGS) entry which is preliminary data.</text>
</comment>
<name>A0A0F3GTJ2_9BACT</name>
<reference evidence="2 3" key="1">
    <citation type="submission" date="2015-02" db="EMBL/GenBank/DDBJ databases">
        <title>Single-cell genomics of uncultivated deep-branching MTB reveals a conserved set of magnetosome genes.</title>
        <authorList>
            <person name="Kolinko S."/>
            <person name="Richter M."/>
            <person name="Glockner F.O."/>
            <person name="Brachmann A."/>
            <person name="Schuler D."/>
        </authorList>
    </citation>
    <scope>NUCLEOTIDE SEQUENCE [LARGE SCALE GENOMIC DNA]</scope>
    <source>
        <strain evidence="2">TM-1</strain>
    </source>
</reference>
<proteinExistence type="predicted"/>
<sequence>MSNVHPLGQTGKPHQSWSGVSDTGQNDSNCLISYTGKHFGGLSCCFSDFPMNCSFTYLHVSI</sequence>
<feature type="compositionally biased region" description="Polar residues" evidence="1">
    <location>
        <begin position="12"/>
        <end position="22"/>
    </location>
</feature>
<evidence type="ECO:0000313" key="3">
    <source>
        <dbReference type="Proteomes" id="UP000033423"/>
    </source>
</evidence>
<dbReference type="Proteomes" id="UP000033423">
    <property type="component" value="Unassembled WGS sequence"/>
</dbReference>
<protein>
    <submittedName>
        <fullName evidence="2">Uncharacterized protein</fullName>
    </submittedName>
</protein>
<dbReference type="AlphaFoldDB" id="A0A0F3GTJ2"/>
<organism evidence="2 3">
    <name type="scientific">Candidatus Magnetobacterium bavaricum</name>
    <dbReference type="NCBI Taxonomy" id="29290"/>
    <lineage>
        <taxon>Bacteria</taxon>
        <taxon>Pseudomonadati</taxon>
        <taxon>Nitrospirota</taxon>
        <taxon>Thermodesulfovibrionia</taxon>
        <taxon>Thermodesulfovibrionales</taxon>
        <taxon>Candidatus Magnetobacteriaceae</taxon>
        <taxon>Candidatus Magnetobacterium</taxon>
    </lineage>
</organism>
<gene>
    <name evidence="2" type="ORF">MBAV_002546</name>
</gene>
<evidence type="ECO:0000313" key="2">
    <source>
        <dbReference type="EMBL" id="KJU85265.1"/>
    </source>
</evidence>
<evidence type="ECO:0000256" key="1">
    <source>
        <dbReference type="SAM" id="MobiDB-lite"/>
    </source>
</evidence>
<accession>A0A0F3GTJ2</accession>
<keyword evidence="3" id="KW-1185">Reference proteome</keyword>
<dbReference type="EMBL" id="LACI01001102">
    <property type="protein sequence ID" value="KJU85265.1"/>
    <property type="molecule type" value="Genomic_DNA"/>
</dbReference>
<feature type="region of interest" description="Disordered" evidence="1">
    <location>
        <begin position="1"/>
        <end position="22"/>
    </location>
</feature>